<accession>Q4RQE3</accession>
<evidence type="ECO:0000256" key="1">
    <source>
        <dbReference type="SAM" id="MobiDB-lite"/>
    </source>
</evidence>
<name>Q4RQE3_TETNG</name>
<gene>
    <name evidence="2" type="ORF">GSTENG00030646001</name>
</gene>
<evidence type="ECO:0000313" key="2">
    <source>
        <dbReference type="EMBL" id="CAG09389.1"/>
    </source>
</evidence>
<organism evidence="2">
    <name type="scientific">Tetraodon nigroviridis</name>
    <name type="common">Spotted green pufferfish</name>
    <name type="synonym">Chelonodon nigroviridis</name>
    <dbReference type="NCBI Taxonomy" id="99883"/>
    <lineage>
        <taxon>Eukaryota</taxon>
        <taxon>Metazoa</taxon>
        <taxon>Chordata</taxon>
        <taxon>Craniata</taxon>
        <taxon>Vertebrata</taxon>
        <taxon>Euteleostomi</taxon>
        <taxon>Actinopterygii</taxon>
        <taxon>Neopterygii</taxon>
        <taxon>Teleostei</taxon>
        <taxon>Neoteleostei</taxon>
        <taxon>Acanthomorphata</taxon>
        <taxon>Eupercaria</taxon>
        <taxon>Tetraodontiformes</taxon>
        <taxon>Tetradontoidea</taxon>
        <taxon>Tetraodontidae</taxon>
        <taxon>Tetraodon</taxon>
    </lineage>
</organism>
<protein>
    <submittedName>
        <fullName evidence="2">(spotted green pufferfish) hypothetical protein</fullName>
    </submittedName>
</protein>
<proteinExistence type="predicted"/>
<feature type="region of interest" description="Disordered" evidence="1">
    <location>
        <begin position="1"/>
        <end position="64"/>
    </location>
</feature>
<feature type="compositionally biased region" description="Polar residues" evidence="1">
    <location>
        <begin position="13"/>
        <end position="28"/>
    </location>
</feature>
<dbReference type="EMBL" id="CAAE01015006">
    <property type="protein sequence ID" value="CAG09389.1"/>
    <property type="molecule type" value="Genomic_DNA"/>
</dbReference>
<dbReference type="KEGG" id="tng:GSTEN00030646G001"/>
<reference evidence="2" key="1">
    <citation type="journal article" date="2004" name="Nature">
        <title>Genome duplication in the teleost fish Tetraodon nigroviridis reveals the early vertebrate proto-karyotype.</title>
        <authorList>
            <person name="Jaillon O."/>
            <person name="Aury J.-M."/>
            <person name="Brunet F."/>
            <person name="Petit J.-L."/>
            <person name="Stange-Thomann N."/>
            <person name="Mauceli E."/>
            <person name="Bouneau L."/>
            <person name="Fischer C."/>
            <person name="Ozouf-Costaz C."/>
            <person name="Bernot A."/>
            <person name="Nicaud S."/>
            <person name="Jaffe D."/>
            <person name="Fisher S."/>
            <person name="Lutfalla G."/>
            <person name="Dossat C."/>
            <person name="Segurens B."/>
            <person name="Dasilva C."/>
            <person name="Salanoubat M."/>
            <person name="Levy M."/>
            <person name="Boudet N."/>
            <person name="Castellano S."/>
            <person name="Anthouard V."/>
            <person name="Jubin C."/>
            <person name="Castelli V."/>
            <person name="Katinka M."/>
            <person name="Vacherie B."/>
            <person name="Biemont C."/>
            <person name="Skalli Z."/>
            <person name="Cattolico L."/>
            <person name="Poulain J."/>
            <person name="De Berardinis V."/>
            <person name="Cruaud C."/>
            <person name="Duprat S."/>
            <person name="Brottier P."/>
            <person name="Coutanceau J.-P."/>
            <person name="Gouzy J."/>
            <person name="Parra G."/>
            <person name="Lardier G."/>
            <person name="Chapple C."/>
            <person name="McKernan K.J."/>
            <person name="McEwan P."/>
            <person name="Bosak S."/>
            <person name="Kellis M."/>
            <person name="Volff J.-N."/>
            <person name="Guigo R."/>
            <person name="Zody M.C."/>
            <person name="Mesirov J."/>
            <person name="Lindblad-Toh K."/>
            <person name="Birren B."/>
            <person name="Nusbaum C."/>
            <person name="Kahn D."/>
            <person name="Robinson-Rechavi M."/>
            <person name="Laudet V."/>
            <person name="Schachter V."/>
            <person name="Quetier F."/>
            <person name="Saurin W."/>
            <person name="Scarpelli C."/>
            <person name="Wincker P."/>
            <person name="Lander E.S."/>
            <person name="Weissenbach J."/>
            <person name="Roest Crollius H."/>
        </authorList>
    </citation>
    <scope>NUCLEOTIDE SEQUENCE [LARGE SCALE GENOMIC DNA]</scope>
</reference>
<reference evidence="2" key="2">
    <citation type="submission" date="2004-02" db="EMBL/GenBank/DDBJ databases">
        <authorList>
            <consortium name="Genoscope"/>
            <consortium name="Whitehead Institute Centre for Genome Research"/>
        </authorList>
    </citation>
    <scope>NUCLEOTIDE SEQUENCE</scope>
</reference>
<comment type="caution">
    <text evidence="2">The sequence shown here is derived from an EMBL/GenBank/DDBJ whole genome shotgun (WGS) entry which is preliminary data.</text>
</comment>
<sequence length="64" mass="7104">METHVMEEEAAQDESSGSVRGDTDSNATVGPEPPKPRFSYRVPPNVCFGHSSVRGFRGRRGRRK</sequence>
<dbReference type="AlphaFoldDB" id="Q4RQE3"/>